<evidence type="ECO:0000313" key="1">
    <source>
        <dbReference type="EMBL" id="AFY86699.1"/>
    </source>
</evidence>
<proteinExistence type="predicted"/>
<gene>
    <name evidence="1" type="ORF">Chro_1172</name>
</gene>
<dbReference type="Proteomes" id="UP000010384">
    <property type="component" value="Chromosome"/>
</dbReference>
<reference evidence="1 2" key="1">
    <citation type="submission" date="2012-06" db="EMBL/GenBank/DDBJ databases">
        <title>Finished chromosome of genome of Chroococcidiopsis thermalis PCC 7203.</title>
        <authorList>
            <consortium name="US DOE Joint Genome Institute"/>
            <person name="Gugger M."/>
            <person name="Coursin T."/>
            <person name="Rippka R."/>
            <person name="Tandeau De Marsac N."/>
            <person name="Huntemann M."/>
            <person name="Wei C.-L."/>
            <person name="Han J."/>
            <person name="Detter J.C."/>
            <person name="Han C."/>
            <person name="Tapia R."/>
            <person name="Davenport K."/>
            <person name="Daligault H."/>
            <person name="Erkkila T."/>
            <person name="Gu W."/>
            <person name="Munk A.C.C."/>
            <person name="Teshima H."/>
            <person name="Xu Y."/>
            <person name="Chain P."/>
            <person name="Chen A."/>
            <person name="Krypides N."/>
            <person name="Mavromatis K."/>
            <person name="Markowitz V."/>
            <person name="Szeto E."/>
            <person name="Ivanova N."/>
            <person name="Mikhailova N."/>
            <person name="Ovchinnikova G."/>
            <person name="Pagani I."/>
            <person name="Pati A."/>
            <person name="Goodwin L."/>
            <person name="Peters L."/>
            <person name="Pitluck S."/>
            <person name="Woyke T."/>
            <person name="Kerfeld C."/>
        </authorList>
    </citation>
    <scope>NUCLEOTIDE SEQUENCE [LARGE SCALE GENOMIC DNA]</scope>
    <source>
        <strain evidence="1 2">PCC 7203</strain>
    </source>
</reference>
<accession>K9TXH7</accession>
<dbReference type="AlphaFoldDB" id="K9TXH7"/>
<dbReference type="EMBL" id="CP003597">
    <property type="protein sequence ID" value="AFY86699.1"/>
    <property type="molecule type" value="Genomic_DNA"/>
</dbReference>
<dbReference type="KEGG" id="cthe:Chro_1172"/>
<dbReference type="STRING" id="251229.Chro_1172"/>
<evidence type="ECO:0000313" key="2">
    <source>
        <dbReference type="Proteomes" id="UP000010384"/>
    </source>
</evidence>
<keyword evidence="2" id="KW-1185">Reference proteome</keyword>
<organism evidence="1 2">
    <name type="scientific">Chroococcidiopsis thermalis (strain PCC 7203)</name>
    <dbReference type="NCBI Taxonomy" id="251229"/>
    <lineage>
        <taxon>Bacteria</taxon>
        <taxon>Bacillati</taxon>
        <taxon>Cyanobacteriota</taxon>
        <taxon>Cyanophyceae</taxon>
        <taxon>Chroococcidiopsidales</taxon>
        <taxon>Chroococcidiopsidaceae</taxon>
        <taxon>Chroococcidiopsis</taxon>
    </lineage>
</organism>
<sequence length="100" mass="11727">MESEFSPYITSADKRQFLHLSAIESLMRRRIHLLKLIAIKYEPQYIEELDRIAAFITSLRGYVYTEDAFTSQNLDGVLYRGVTLEQFFGKYLKPNSEVKL</sequence>
<protein>
    <submittedName>
        <fullName evidence="1">Uncharacterized protein</fullName>
    </submittedName>
</protein>
<name>K9TXH7_CHRTP</name>
<dbReference type="InParanoid" id="K9TXH7"/>
<dbReference type="HOGENOM" id="CLU_2300795_0_0_3"/>